<reference evidence="3 4" key="1">
    <citation type="submission" date="2016-03" db="EMBL/GenBank/DDBJ databases">
        <title>Comparative genomics of the ectomycorrhizal sister species Rhizopogon vinicolor and Rhizopogon vesiculosus (Basidiomycota: Boletales) reveals a divergence of the mating type B locus.</title>
        <authorList>
            <person name="Mujic A.B."/>
            <person name="Kuo A."/>
            <person name="Tritt A."/>
            <person name="Lipzen A."/>
            <person name="Chen C."/>
            <person name="Johnson J."/>
            <person name="Sharma A."/>
            <person name="Barry K."/>
            <person name="Grigoriev I.V."/>
            <person name="Spatafora J.W."/>
        </authorList>
    </citation>
    <scope>NUCLEOTIDE SEQUENCE [LARGE SCALE GENOMIC DNA]</scope>
    <source>
        <strain evidence="3 4">AM-OR11-056</strain>
    </source>
</reference>
<dbReference type="Pfam" id="PF18142">
    <property type="entry name" value="SLATT_fungal"/>
    <property type="match status" value="1"/>
</dbReference>
<dbReference type="AlphaFoldDB" id="A0A1J8QRH0"/>
<evidence type="ECO:0000259" key="2">
    <source>
        <dbReference type="Pfam" id="PF18142"/>
    </source>
</evidence>
<sequence length="246" mass="26664">MDLGRPAPLLPGSAAEHNLQLMRGGVAGSRLIEPHMEEISEDGHEAQSIMPEKLPLGGSEDPGDGTKPYASLKSFYPLGHGGRGDHIVIVSHWRESGLDIEGRPLRRKIRERIAPAIISAKEEKDKYAIRVMRTRYALNAAIGLQVLTGALTTAISAATSGKQTSIAVSALGGLTTLVASYLAFAHGSGEPELSNARIKDLEHFLRDCEIFTFDHGEEYGTSGNQLDEQIESLRRRFELLLGNNDA</sequence>
<accession>A0A1J8QRH0</accession>
<keyword evidence="4" id="KW-1185">Reference proteome</keyword>
<organism evidence="3 4">
    <name type="scientific">Rhizopogon vesiculosus</name>
    <dbReference type="NCBI Taxonomy" id="180088"/>
    <lineage>
        <taxon>Eukaryota</taxon>
        <taxon>Fungi</taxon>
        <taxon>Dikarya</taxon>
        <taxon>Basidiomycota</taxon>
        <taxon>Agaricomycotina</taxon>
        <taxon>Agaricomycetes</taxon>
        <taxon>Agaricomycetidae</taxon>
        <taxon>Boletales</taxon>
        <taxon>Suillineae</taxon>
        <taxon>Rhizopogonaceae</taxon>
        <taxon>Rhizopogon</taxon>
    </lineage>
</organism>
<keyword evidence="1" id="KW-0472">Membrane</keyword>
<gene>
    <name evidence="3" type="ORF">AZE42_04296</name>
</gene>
<evidence type="ECO:0000256" key="1">
    <source>
        <dbReference type="SAM" id="Phobius"/>
    </source>
</evidence>
<dbReference type="EMBL" id="LVVM01002727">
    <property type="protein sequence ID" value="OJA16032.1"/>
    <property type="molecule type" value="Genomic_DNA"/>
</dbReference>
<dbReference type="STRING" id="180088.A0A1J8QRH0"/>
<dbReference type="Proteomes" id="UP000183567">
    <property type="component" value="Unassembled WGS sequence"/>
</dbReference>
<keyword evidence="1" id="KW-0812">Transmembrane</keyword>
<dbReference type="OrthoDB" id="3245801at2759"/>
<dbReference type="NCBIfam" id="NF033635">
    <property type="entry name" value="SLATT_fungal"/>
    <property type="match status" value="1"/>
</dbReference>
<name>A0A1J8QRH0_9AGAM</name>
<evidence type="ECO:0000313" key="4">
    <source>
        <dbReference type="Proteomes" id="UP000183567"/>
    </source>
</evidence>
<feature type="transmembrane region" description="Helical" evidence="1">
    <location>
        <begin position="164"/>
        <end position="184"/>
    </location>
</feature>
<proteinExistence type="predicted"/>
<feature type="transmembrane region" description="Helical" evidence="1">
    <location>
        <begin position="136"/>
        <end position="158"/>
    </location>
</feature>
<dbReference type="InterPro" id="IPR041622">
    <property type="entry name" value="SLATT_fungi"/>
</dbReference>
<keyword evidence="1" id="KW-1133">Transmembrane helix</keyword>
<feature type="domain" description="SMODS and SLOG-associating 2TM effector" evidence="2">
    <location>
        <begin position="120"/>
        <end position="243"/>
    </location>
</feature>
<comment type="caution">
    <text evidence="3">The sequence shown here is derived from an EMBL/GenBank/DDBJ whole genome shotgun (WGS) entry which is preliminary data.</text>
</comment>
<protein>
    <recommendedName>
        <fullName evidence="2">SMODS and SLOG-associating 2TM effector domain-containing protein</fullName>
    </recommendedName>
</protein>
<evidence type="ECO:0000313" key="3">
    <source>
        <dbReference type="EMBL" id="OJA16032.1"/>
    </source>
</evidence>